<evidence type="ECO:0000256" key="1">
    <source>
        <dbReference type="SAM" id="MobiDB-lite"/>
    </source>
</evidence>
<dbReference type="Proteomes" id="UP001212152">
    <property type="component" value="Unassembled WGS sequence"/>
</dbReference>
<accession>A0AAD5TLB0</accession>
<dbReference type="PANTHER" id="PTHR35040:SF9">
    <property type="entry name" value="4-LIKE CELL SURFACE PROTEIN, PUTATIVE (AFU_ORTHOLOGUE AFUA_4G14080)-RELATED"/>
    <property type="match status" value="1"/>
</dbReference>
<protein>
    <submittedName>
        <fullName evidence="2">Uncharacterized protein</fullName>
    </submittedName>
</protein>
<feature type="compositionally biased region" description="Polar residues" evidence="1">
    <location>
        <begin position="204"/>
        <end position="214"/>
    </location>
</feature>
<reference evidence="2" key="1">
    <citation type="submission" date="2020-05" db="EMBL/GenBank/DDBJ databases">
        <title>Phylogenomic resolution of chytrid fungi.</title>
        <authorList>
            <person name="Stajich J.E."/>
            <person name="Amses K."/>
            <person name="Simmons R."/>
            <person name="Seto K."/>
            <person name="Myers J."/>
            <person name="Bonds A."/>
            <person name="Quandt C.A."/>
            <person name="Barry K."/>
            <person name="Liu P."/>
            <person name="Grigoriev I."/>
            <person name="Longcore J.E."/>
            <person name="James T.Y."/>
        </authorList>
    </citation>
    <scope>NUCLEOTIDE SEQUENCE</scope>
    <source>
        <strain evidence="2">JEL0379</strain>
    </source>
</reference>
<proteinExistence type="predicted"/>
<sequence length="245" mass="25933">MQARNISVLGYVPTGYFNHSAGCNQEGACQTLARIEAQIQAYYQNFPTLNGIFFDEVAPTVYTCSAFAPEYSRLRTLVHTSAPSNATATIAFNTAVPDTCAVDAAQRGEIVVLYEGTAAGYGPASNSALVTATAHARTSGVQTWHIVNTAPAWDVLVPMVTAYDPDWVYATSVGGDWQHGDDTYGAPPVYWAAEVASFAPANATAGQSPTSRGYQSRGRKATGGPDWTRTALIMALAASTAACFR</sequence>
<dbReference type="Pfam" id="PF12138">
    <property type="entry name" value="Spherulin4"/>
    <property type="match status" value="1"/>
</dbReference>
<evidence type="ECO:0000313" key="3">
    <source>
        <dbReference type="Proteomes" id="UP001212152"/>
    </source>
</evidence>
<dbReference type="PANTHER" id="PTHR35040">
    <property type="match status" value="1"/>
</dbReference>
<comment type="caution">
    <text evidence="2">The sequence shown here is derived from an EMBL/GenBank/DDBJ whole genome shotgun (WGS) entry which is preliminary data.</text>
</comment>
<dbReference type="EMBL" id="JADGJQ010000031">
    <property type="protein sequence ID" value="KAJ3177771.1"/>
    <property type="molecule type" value="Genomic_DNA"/>
</dbReference>
<evidence type="ECO:0000313" key="2">
    <source>
        <dbReference type="EMBL" id="KAJ3177771.1"/>
    </source>
</evidence>
<feature type="region of interest" description="Disordered" evidence="1">
    <location>
        <begin position="202"/>
        <end position="224"/>
    </location>
</feature>
<dbReference type="InterPro" id="IPR021986">
    <property type="entry name" value="Spherulin4"/>
</dbReference>
<name>A0AAD5TLB0_9FUNG</name>
<keyword evidence="3" id="KW-1185">Reference proteome</keyword>
<dbReference type="AlphaFoldDB" id="A0AAD5TLB0"/>
<organism evidence="2 3">
    <name type="scientific">Geranomyces variabilis</name>
    <dbReference type="NCBI Taxonomy" id="109894"/>
    <lineage>
        <taxon>Eukaryota</taxon>
        <taxon>Fungi</taxon>
        <taxon>Fungi incertae sedis</taxon>
        <taxon>Chytridiomycota</taxon>
        <taxon>Chytridiomycota incertae sedis</taxon>
        <taxon>Chytridiomycetes</taxon>
        <taxon>Spizellomycetales</taxon>
        <taxon>Powellomycetaceae</taxon>
        <taxon>Geranomyces</taxon>
    </lineage>
</organism>
<gene>
    <name evidence="2" type="ORF">HDU87_004293</name>
</gene>